<dbReference type="FunFam" id="2.60.40.10:FF:000005">
    <property type="entry name" value="Neuronal cell adhesion molecule"/>
    <property type="match status" value="1"/>
</dbReference>
<keyword evidence="2" id="KW-1003">Cell membrane</keyword>
<dbReference type="InterPro" id="IPR013783">
    <property type="entry name" value="Ig-like_fold"/>
</dbReference>
<dbReference type="InterPro" id="IPR003961">
    <property type="entry name" value="FN3_dom"/>
</dbReference>
<keyword evidence="14" id="KW-1185">Reference proteome</keyword>
<dbReference type="SMART" id="SM00409">
    <property type="entry name" value="IG"/>
    <property type="match status" value="6"/>
</dbReference>
<dbReference type="InterPro" id="IPR013098">
    <property type="entry name" value="Ig_I-set"/>
</dbReference>
<keyword evidence="6" id="KW-0325">Glycoprotein</keyword>
<feature type="domain" description="Fibronectin type-III" evidence="12">
    <location>
        <begin position="934"/>
        <end position="1034"/>
    </location>
</feature>
<feature type="domain" description="Fibronectin type-III" evidence="12">
    <location>
        <begin position="610"/>
        <end position="705"/>
    </location>
</feature>
<evidence type="ECO:0008006" key="15">
    <source>
        <dbReference type="Google" id="ProtNLM"/>
    </source>
</evidence>
<feature type="domain" description="Ig-like" evidence="11">
    <location>
        <begin position="321"/>
        <end position="414"/>
    </location>
</feature>
<proteinExistence type="predicted"/>
<keyword evidence="3" id="KW-0677">Repeat</keyword>
<dbReference type="PROSITE" id="PS50853">
    <property type="entry name" value="FN3"/>
    <property type="match status" value="4"/>
</dbReference>
<dbReference type="CDD" id="cd00096">
    <property type="entry name" value="Ig"/>
    <property type="match status" value="1"/>
</dbReference>
<dbReference type="PROSITE" id="PS51257">
    <property type="entry name" value="PROKAR_LIPOPROTEIN"/>
    <property type="match status" value="1"/>
</dbReference>
<feature type="domain" description="Ig-like" evidence="11">
    <location>
        <begin position="124"/>
        <end position="220"/>
    </location>
</feature>
<evidence type="ECO:0000256" key="10">
    <source>
        <dbReference type="SAM" id="SignalP"/>
    </source>
</evidence>
<protein>
    <recommendedName>
        <fullName evidence="15">Neuroglian</fullName>
    </recommendedName>
</protein>
<feature type="compositionally biased region" description="Basic and acidic residues" evidence="8">
    <location>
        <begin position="1264"/>
        <end position="1277"/>
    </location>
</feature>
<feature type="domain" description="Fibronectin type-III" evidence="12">
    <location>
        <begin position="1035"/>
        <end position="1130"/>
    </location>
</feature>
<feature type="region of interest" description="Disordered" evidence="8">
    <location>
        <begin position="1167"/>
        <end position="1356"/>
    </location>
</feature>
<dbReference type="InterPro" id="IPR007110">
    <property type="entry name" value="Ig-like_dom"/>
</dbReference>
<keyword evidence="4 9" id="KW-0472">Membrane</keyword>
<feature type="compositionally biased region" description="Basic and acidic residues" evidence="8">
    <location>
        <begin position="1327"/>
        <end position="1337"/>
    </location>
</feature>
<feature type="compositionally biased region" description="Basic and acidic residues" evidence="8">
    <location>
        <begin position="1240"/>
        <end position="1253"/>
    </location>
</feature>
<dbReference type="FunFam" id="2.60.40.10:FF:000032">
    <property type="entry name" value="palladin isoform X1"/>
    <property type="match status" value="1"/>
</dbReference>
<dbReference type="InterPro" id="IPR003599">
    <property type="entry name" value="Ig_sub"/>
</dbReference>
<accession>A0ABD3UUA7</accession>
<feature type="domain" description="Fibronectin type-III" evidence="12">
    <location>
        <begin position="707"/>
        <end position="811"/>
    </location>
</feature>
<feature type="domain" description="Ig-like" evidence="11">
    <location>
        <begin position="24"/>
        <end position="109"/>
    </location>
</feature>
<comment type="caution">
    <text evidence="13">The sequence shown here is derived from an EMBL/GenBank/DDBJ whole genome shotgun (WGS) entry which is preliminary data.</text>
</comment>
<name>A0ABD3UUA7_SINWO</name>
<keyword evidence="9" id="KW-0812">Transmembrane</keyword>
<dbReference type="PROSITE" id="PS50835">
    <property type="entry name" value="IG_LIKE"/>
    <property type="match status" value="6"/>
</dbReference>
<evidence type="ECO:0000256" key="5">
    <source>
        <dbReference type="ARBA" id="ARBA00023157"/>
    </source>
</evidence>
<evidence type="ECO:0000259" key="12">
    <source>
        <dbReference type="PROSITE" id="PS50853"/>
    </source>
</evidence>
<dbReference type="InterPro" id="IPR036116">
    <property type="entry name" value="FN3_sf"/>
</dbReference>
<evidence type="ECO:0000259" key="11">
    <source>
        <dbReference type="PROSITE" id="PS50835"/>
    </source>
</evidence>
<reference evidence="13 14" key="1">
    <citation type="submission" date="2024-11" db="EMBL/GenBank/DDBJ databases">
        <title>Chromosome-level genome assembly of the freshwater bivalve Anodonta woodiana.</title>
        <authorList>
            <person name="Chen X."/>
        </authorList>
    </citation>
    <scope>NUCLEOTIDE SEQUENCE [LARGE SCALE GENOMIC DNA]</scope>
    <source>
        <strain evidence="13">MN2024</strain>
        <tissue evidence="13">Gills</tissue>
    </source>
</reference>
<dbReference type="EMBL" id="JBJQND010000015">
    <property type="protein sequence ID" value="KAL3853059.1"/>
    <property type="molecule type" value="Genomic_DNA"/>
</dbReference>
<keyword evidence="5" id="KW-1015">Disulfide bond</keyword>
<dbReference type="SUPFAM" id="SSF49265">
    <property type="entry name" value="Fibronectin type III"/>
    <property type="match status" value="3"/>
</dbReference>
<comment type="subcellular location">
    <subcellularLocation>
        <location evidence="1">Cell membrane</location>
    </subcellularLocation>
</comment>
<evidence type="ECO:0000256" key="8">
    <source>
        <dbReference type="SAM" id="MobiDB-lite"/>
    </source>
</evidence>
<keyword evidence="10" id="KW-0732">Signal</keyword>
<feature type="domain" description="Ig-like" evidence="11">
    <location>
        <begin position="420"/>
        <end position="500"/>
    </location>
</feature>
<evidence type="ECO:0000256" key="1">
    <source>
        <dbReference type="ARBA" id="ARBA00004236"/>
    </source>
</evidence>
<feature type="compositionally biased region" description="Basic and acidic residues" evidence="8">
    <location>
        <begin position="1167"/>
        <end position="1194"/>
    </location>
</feature>
<keyword evidence="9" id="KW-1133">Transmembrane helix</keyword>
<dbReference type="Gene3D" id="2.60.40.10">
    <property type="entry name" value="Immunoglobulins"/>
    <property type="match status" value="11"/>
</dbReference>
<feature type="signal peptide" evidence="10">
    <location>
        <begin position="1"/>
        <end position="19"/>
    </location>
</feature>
<sequence>MDILKCIAVFVLSLACVCAVNRPPSVFIQPPNDVYYKPGETVELPCIADGIPKPIYKWQFNGLVFNPSGQDDRVVQLPNQGTIVFNRPEDKDEGIYQCFAINNYGTSISIKVNLRVAKLGQFAPEPRKTFRVQSGMALTLNCVPPLSYPKADVYWVVKETDGRWTAINYDSRMSMDIEGRLRITNVIPADRRDGKAYTCMAINYFMRDNAIGPENVIEITGTSELRIPAYELWTSPSNQFFLAGSDMKIKCIFGGNPTPKVYWSKVNGTLPDRSSIKSFGQELWITNVQLSDQGNYECEGMNLEAAQRATKSIYISVESVPTWVKEPKDAEVGTGESATFICTATGIPAPEYSWYIDGIRLQDVRDPRIFGNQHFQKPNNNNITFVNLTLDYHMNIQCNASNKHGYVFSDVYLNVLAEAPTIIEPPPPMLKVAEGKTVNITCKTSGKPDPLITWYRGSSLITGGRYTIQDSGSLTIENVVLADAGIYLCQASNMYKSNVTSTACELQVKRRTRIENFPMDLEVIAGNEGKFTCSGSTDTDEVGNLVVSWEKDGKEISTEDQRMSQNFMDNSLTISGTIVRDSGVYTCIISNGLDEARAAAILTVKDKPDSPTGVEITRCRDKSADIKWIKGMDNNAPVNYFVVQFNTTFNKDQWISIYQAKANENTATVPLSPWANYTFRVIATNKIGQSAPSFQTPTVCRTNPARPERNPVNVKSIGDSRGFLKLEWTPMTQIEHNGEGFQYILTIKERGTTQPQVYNIPQWTTSRFNVSIPNKIYTPYLVTLKGKNNVGESMQDPVEYLLYSFEEIPKVRVFEIGVSEMGSTTAKLQWNWDSAWLTETGRMRDIQGELKGFKISFWVVNEKVSTFREVDVLVDEIIQPGQRLKRSTQTAIYTLENLPAFNQIECTISVMNNFYVGPPSEIVTIRTAEGVPGPVLNFEARVRSSNAFMLDWNLPSTADLNGILTGFDIAFQTVDGLLLGAIHDREEQLNDPYVTEAVLNGLLPNRKYRVYIWARTRNGRGESTFIEAMTTMIAPPGAPSFSVLFVTETMINLTWTPGSSAGGRTVFYAEYRREGEADWLQTTDEVLYNWKNITGLQSGTAYEVRVVAFDGENRVSSETKIVNTLGTASAFALIANWKWFLGMLVAVIIIITCGVVIWIIHKKRRNVTHEPPKPSFSREDARLKKSDPNVDRESAGQYNDYIRGERNGTVDSFDDLKKQPPEYDDFDRKREPYPGPKGSSDPKRYSDARRYSDYDDDDEVDEGGFQRHSRDYDNRYSDEDDDRYSDRFDDDLKGRSRYDRPPSYDRTPSYEKRPPSETDSYQGPYEDYQREPTKFDDEGQPVDTKPASAKAASTFV</sequence>
<dbReference type="SUPFAM" id="SSF48726">
    <property type="entry name" value="Immunoglobulin"/>
    <property type="match status" value="6"/>
</dbReference>
<feature type="transmembrane region" description="Helical" evidence="9">
    <location>
        <begin position="1139"/>
        <end position="1160"/>
    </location>
</feature>
<dbReference type="SMART" id="SM00408">
    <property type="entry name" value="IGc2"/>
    <property type="match status" value="5"/>
</dbReference>
<evidence type="ECO:0000256" key="7">
    <source>
        <dbReference type="ARBA" id="ARBA00023319"/>
    </source>
</evidence>
<evidence type="ECO:0000256" key="6">
    <source>
        <dbReference type="ARBA" id="ARBA00023180"/>
    </source>
</evidence>
<dbReference type="Pfam" id="PF00041">
    <property type="entry name" value="fn3"/>
    <property type="match status" value="3"/>
</dbReference>
<evidence type="ECO:0000256" key="2">
    <source>
        <dbReference type="ARBA" id="ARBA00022475"/>
    </source>
</evidence>
<feature type="chain" id="PRO_5044852110" description="Neuroglian" evidence="10">
    <location>
        <begin position="20"/>
        <end position="1356"/>
    </location>
</feature>
<organism evidence="13 14">
    <name type="scientific">Sinanodonta woodiana</name>
    <name type="common">Chinese pond mussel</name>
    <name type="synonym">Anodonta woodiana</name>
    <dbReference type="NCBI Taxonomy" id="1069815"/>
    <lineage>
        <taxon>Eukaryota</taxon>
        <taxon>Metazoa</taxon>
        <taxon>Spiralia</taxon>
        <taxon>Lophotrochozoa</taxon>
        <taxon>Mollusca</taxon>
        <taxon>Bivalvia</taxon>
        <taxon>Autobranchia</taxon>
        <taxon>Heteroconchia</taxon>
        <taxon>Palaeoheterodonta</taxon>
        <taxon>Unionida</taxon>
        <taxon>Unionoidea</taxon>
        <taxon>Unionidae</taxon>
        <taxon>Unioninae</taxon>
        <taxon>Sinanodonta</taxon>
    </lineage>
</organism>
<evidence type="ECO:0000313" key="13">
    <source>
        <dbReference type="EMBL" id="KAL3853059.1"/>
    </source>
</evidence>
<dbReference type="GO" id="GO:0005886">
    <property type="term" value="C:plasma membrane"/>
    <property type="evidence" value="ECO:0007669"/>
    <property type="project" value="UniProtKB-SubCell"/>
</dbReference>
<dbReference type="InterPro" id="IPR003598">
    <property type="entry name" value="Ig_sub2"/>
</dbReference>
<keyword evidence="7" id="KW-0393">Immunoglobulin domain</keyword>
<dbReference type="InterPro" id="IPR036179">
    <property type="entry name" value="Ig-like_dom_sf"/>
</dbReference>
<evidence type="ECO:0000256" key="3">
    <source>
        <dbReference type="ARBA" id="ARBA00022737"/>
    </source>
</evidence>
<feature type="compositionally biased region" description="Basic and acidic residues" evidence="8">
    <location>
        <begin position="1284"/>
        <end position="1316"/>
    </location>
</feature>
<feature type="compositionally biased region" description="Basic and acidic residues" evidence="8">
    <location>
        <begin position="1202"/>
        <end position="1232"/>
    </location>
</feature>
<feature type="domain" description="Ig-like" evidence="11">
    <location>
        <begin position="512"/>
        <end position="603"/>
    </location>
</feature>
<evidence type="ECO:0000256" key="4">
    <source>
        <dbReference type="ARBA" id="ARBA00023136"/>
    </source>
</evidence>
<evidence type="ECO:0000256" key="9">
    <source>
        <dbReference type="SAM" id="Phobius"/>
    </source>
</evidence>
<dbReference type="SMART" id="SM00060">
    <property type="entry name" value="FN3"/>
    <property type="match status" value="4"/>
</dbReference>
<dbReference type="PANTHER" id="PTHR44170">
    <property type="entry name" value="PROTEIN SIDEKICK"/>
    <property type="match status" value="1"/>
</dbReference>
<dbReference type="PANTHER" id="PTHR44170:SF6">
    <property type="entry name" value="CONTACTIN"/>
    <property type="match status" value="1"/>
</dbReference>
<gene>
    <name evidence="13" type="ORF">ACJMK2_016641</name>
</gene>
<dbReference type="CDD" id="cd00063">
    <property type="entry name" value="FN3"/>
    <property type="match status" value="5"/>
</dbReference>
<dbReference type="Proteomes" id="UP001634394">
    <property type="component" value="Unassembled WGS sequence"/>
</dbReference>
<dbReference type="Pfam" id="PF07679">
    <property type="entry name" value="I-set"/>
    <property type="match status" value="1"/>
</dbReference>
<evidence type="ECO:0000313" key="14">
    <source>
        <dbReference type="Proteomes" id="UP001634394"/>
    </source>
</evidence>
<feature type="domain" description="Ig-like" evidence="11">
    <location>
        <begin position="228"/>
        <end position="316"/>
    </location>
</feature>
<dbReference type="Pfam" id="PF13927">
    <property type="entry name" value="Ig_3"/>
    <property type="match status" value="4"/>
</dbReference>